<dbReference type="InterPro" id="IPR000652">
    <property type="entry name" value="Triosephosphate_isomerase"/>
</dbReference>
<dbReference type="CDD" id="cd00311">
    <property type="entry name" value="TIM"/>
    <property type="match status" value="1"/>
</dbReference>
<organism evidence="4 5">
    <name type="scientific">Candidatus Gottesmanbacteria bacterium CG1_02_37_22</name>
    <dbReference type="NCBI Taxonomy" id="1805209"/>
    <lineage>
        <taxon>Bacteria</taxon>
        <taxon>Candidatus Gottesmaniibacteriota</taxon>
    </lineage>
</organism>
<dbReference type="EC" id="5.3.1.1" evidence="3"/>
<keyword evidence="3" id="KW-0324">Glycolysis</keyword>
<dbReference type="GO" id="GO:0005829">
    <property type="term" value="C:cytosol"/>
    <property type="evidence" value="ECO:0007669"/>
    <property type="project" value="TreeGrafter"/>
</dbReference>
<dbReference type="GO" id="GO:0019563">
    <property type="term" value="P:glycerol catabolic process"/>
    <property type="evidence" value="ECO:0007669"/>
    <property type="project" value="TreeGrafter"/>
</dbReference>
<reference evidence="4 5" key="1">
    <citation type="journal article" date="2016" name="Environ. Microbiol.">
        <title>Genomic resolution of a cold subsurface aquifer community provides metabolic insights for novel microbes adapted to high CO concentrations.</title>
        <authorList>
            <person name="Probst A.J."/>
            <person name="Castelle C.J."/>
            <person name="Singh A."/>
            <person name="Brown C.T."/>
            <person name="Anantharaman K."/>
            <person name="Sharon I."/>
            <person name="Hug L.A."/>
            <person name="Burstein D."/>
            <person name="Emerson J.B."/>
            <person name="Thomas B.C."/>
            <person name="Banfield J.F."/>
        </authorList>
    </citation>
    <scope>NUCLEOTIDE SEQUENCE [LARGE SCALE GENOMIC DNA]</scope>
    <source>
        <strain evidence="4">CG1_02_37_22</strain>
    </source>
</reference>
<comment type="pathway">
    <text evidence="3">Carbohydrate biosynthesis; gluconeogenesis.</text>
</comment>
<dbReference type="Proteomes" id="UP000183120">
    <property type="component" value="Unassembled WGS sequence"/>
</dbReference>
<dbReference type="UniPathway" id="UPA00138"/>
<dbReference type="Gene3D" id="3.20.20.70">
    <property type="entry name" value="Aldolase class I"/>
    <property type="match status" value="2"/>
</dbReference>
<dbReference type="SUPFAM" id="SSF51351">
    <property type="entry name" value="Triosephosphate isomerase (TIM)"/>
    <property type="match status" value="1"/>
</dbReference>
<comment type="pathway">
    <text evidence="3">Carbohydrate degradation; glycolysis; D-glyceraldehyde 3-phosphate from glycerone phosphate: step 1/1.</text>
</comment>
<dbReference type="GO" id="GO:0004807">
    <property type="term" value="F:triose-phosphate isomerase activity"/>
    <property type="evidence" value="ECO:0007669"/>
    <property type="project" value="UniProtKB-EC"/>
</dbReference>
<keyword evidence="3" id="KW-0312">Gluconeogenesis</keyword>
<dbReference type="InterPro" id="IPR013785">
    <property type="entry name" value="Aldolase_TIM"/>
</dbReference>
<comment type="subcellular location">
    <subcellularLocation>
        <location evidence="3">Cytoplasm</location>
    </subcellularLocation>
</comment>
<dbReference type="EMBL" id="MNUY01000061">
    <property type="protein sequence ID" value="OIO13348.1"/>
    <property type="molecule type" value="Genomic_DNA"/>
</dbReference>
<dbReference type="AlphaFoldDB" id="A0A1J4TMG7"/>
<dbReference type="InterPro" id="IPR020861">
    <property type="entry name" value="Triosephosphate_isomerase_AS"/>
</dbReference>
<dbReference type="PROSITE" id="PS51440">
    <property type="entry name" value="TIM_2"/>
    <property type="match status" value="1"/>
</dbReference>
<dbReference type="PANTHER" id="PTHR21139:SF42">
    <property type="entry name" value="TRIOSEPHOSPHATE ISOMERASE"/>
    <property type="match status" value="1"/>
</dbReference>
<evidence type="ECO:0000256" key="3">
    <source>
        <dbReference type="RuleBase" id="RU363013"/>
    </source>
</evidence>
<dbReference type="GO" id="GO:0006094">
    <property type="term" value="P:gluconeogenesis"/>
    <property type="evidence" value="ECO:0007669"/>
    <property type="project" value="UniProtKB-UniPathway"/>
</dbReference>
<dbReference type="UniPathway" id="UPA00109">
    <property type="reaction ID" value="UER00189"/>
</dbReference>
<dbReference type="Pfam" id="PF00121">
    <property type="entry name" value="TIM"/>
    <property type="match status" value="1"/>
</dbReference>
<proteinExistence type="inferred from homology"/>
<comment type="subunit">
    <text evidence="3">Homodimer.</text>
</comment>
<evidence type="ECO:0000313" key="5">
    <source>
        <dbReference type="Proteomes" id="UP000183120"/>
    </source>
</evidence>
<sequence>MKQAKKYIIANWKSNKDTSEIITWFKSVSQLFIERKLKNLADFEIVICSTYIHIPLVKQQITSYQLPFKVGAQDISPYSNGAYTGEVSAIMVSEFAEYVIIGHSERRIYFHEDEDMLREKTQMGFSAGLKTIFCVSNNKAEIPPDVTIIAYEPIWAIGTGKTETPLNANEVARKIKNDNKVHIVIYGGSVNKDNICNFLTQKEIDGVLPGNASLDPNSFWEMIVNAASN</sequence>
<dbReference type="PANTHER" id="PTHR21139">
    <property type="entry name" value="TRIOSEPHOSPHATE ISOMERASE"/>
    <property type="match status" value="1"/>
</dbReference>
<dbReference type="InterPro" id="IPR035990">
    <property type="entry name" value="TIM_sf"/>
</dbReference>
<dbReference type="GO" id="GO:0046166">
    <property type="term" value="P:glyceraldehyde-3-phosphate biosynthetic process"/>
    <property type="evidence" value="ECO:0007669"/>
    <property type="project" value="TreeGrafter"/>
</dbReference>
<dbReference type="GO" id="GO:0006096">
    <property type="term" value="P:glycolytic process"/>
    <property type="evidence" value="ECO:0007669"/>
    <property type="project" value="UniProtKB-UniPathway"/>
</dbReference>
<keyword evidence="2 3" id="KW-0413">Isomerase</keyword>
<comment type="similarity">
    <text evidence="1 3">Belongs to the triosephosphate isomerase family.</text>
</comment>
<keyword evidence="3" id="KW-0963">Cytoplasm</keyword>
<evidence type="ECO:0000256" key="1">
    <source>
        <dbReference type="ARBA" id="ARBA00007422"/>
    </source>
</evidence>
<evidence type="ECO:0000313" key="4">
    <source>
        <dbReference type="EMBL" id="OIO13348.1"/>
    </source>
</evidence>
<protein>
    <recommendedName>
        <fullName evidence="3">Triosephosphate isomerase</fullName>
        <ecNumber evidence="3">5.3.1.1</ecNumber>
    </recommendedName>
</protein>
<evidence type="ECO:0000256" key="2">
    <source>
        <dbReference type="ARBA" id="ARBA00023235"/>
    </source>
</evidence>
<dbReference type="PROSITE" id="PS00171">
    <property type="entry name" value="TIM_1"/>
    <property type="match status" value="1"/>
</dbReference>
<accession>A0A1J4TMG7</accession>
<comment type="catalytic activity">
    <reaction evidence="3">
        <text>D-glyceraldehyde 3-phosphate = dihydroxyacetone phosphate</text>
        <dbReference type="Rhea" id="RHEA:18585"/>
        <dbReference type="ChEBI" id="CHEBI:57642"/>
        <dbReference type="ChEBI" id="CHEBI:59776"/>
        <dbReference type="EC" id="5.3.1.1"/>
    </reaction>
</comment>
<comment type="caution">
    <text evidence="4">The sequence shown here is derived from an EMBL/GenBank/DDBJ whole genome shotgun (WGS) entry which is preliminary data.</text>
</comment>
<name>A0A1J4TMG7_9BACT</name>
<dbReference type="STRING" id="1805209.AUJ73_03950"/>
<gene>
    <name evidence="4" type="ORF">AUJ73_03950</name>
</gene>